<evidence type="ECO:0000256" key="2">
    <source>
        <dbReference type="ARBA" id="ARBA00006991"/>
    </source>
</evidence>
<feature type="compositionally biased region" description="Polar residues" evidence="12">
    <location>
        <begin position="943"/>
        <end position="958"/>
    </location>
</feature>
<dbReference type="PANTHER" id="PTHR24379">
    <property type="entry name" value="KRAB AND ZINC FINGER DOMAIN-CONTAINING"/>
    <property type="match status" value="1"/>
</dbReference>
<dbReference type="FunFam" id="3.30.160.60:FF:000070">
    <property type="entry name" value="zinc finger protein 689 isoform X1"/>
    <property type="match status" value="1"/>
</dbReference>
<feature type="compositionally biased region" description="Acidic residues" evidence="12">
    <location>
        <begin position="1192"/>
        <end position="1202"/>
    </location>
</feature>
<feature type="region of interest" description="Disordered" evidence="12">
    <location>
        <begin position="522"/>
        <end position="556"/>
    </location>
</feature>
<dbReference type="SMART" id="SM00355">
    <property type="entry name" value="ZnF_C2H2"/>
    <property type="match status" value="8"/>
</dbReference>
<feature type="compositionally biased region" description="Polar residues" evidence="12">
    <location>
        <begin position="32"/>
        <end position="43"/>
    </location>
</feature>
<feature type="compositionally biased region" description="Polar residues" evidence="12">
    <location>
        <begin position="1156"/>
        <end position="1178"/>
    </location>
</feature>
<protein>
    <recommendedName>
        <fullName evidence="13">C2H2-type domain-containing protein</fullName>
    </recommendedName>
</protein>
<feature type="domain" description="C2H2-type" evidence="13">
    <location>
        <begin position="1263"/>
        <end position="1290"/>
    </location>
</feature>
<feature type="compositionally biased region" description="Polar residues" evidence="12">
    <location>
        <begin position="188"/>
        <end position="208"/>
    </location>
</feature>
<name>A0AAN9G135_9CAEN</name>
<keyword evidence="7" id="KW-0805">Transcription regulation</keyword>
<evidence type="ECO:0000256" key="9">
    <source>
        <dbReference type="ARBA" id="ARBA00023163"/>
    </source>
</evidence>
<feature type="compositionally biased region" description="Basic and acidic residues" evidence="12">
    <location>
        <begin position="1180"/>
        <end position="1191"/>
    </location>
</feature>
<proteinExistence type="inferred from homology"/>
<evidence type="ECO:0000256" key="8">
    <source>
        <dbReference type="ARBA" id="ARBA00023125"/>
    </source>
</evidence>
<evidence type="ECO:0000256" key="12">
    <source>
        <dbReference type="SAM" id="MobiDB-lite"/>
    </source>
</evidence>
<feature type="domain" description="C2H2-type" evidence="13">
    <location>
        <begin position="1396"/>
        <end position="1423"/>
    </location>
</feature>
<comment type="caution">
    <text evidence="14">The sequence shown here is derived from an EMBL/GenBank/DDBJ whole genome shotgun (WGS) entry which is preliminary data.</text>
</comment>
<dbReference type="InterPro" id="IPR013087">
    <property type="entry name" value="Znf_C2H2_type"/>
</dbReference>
<evidence type="ECO:0000256" key="7">
    <source>
        <dbReference type="ARBA" id="ARBA00023015"/>
    </source>
</evidence>
<dbReference type="InterPro" id="IPR036236">
    <property type="entry name" value="Znf_C2H2_sf"/>
</dbReference>
<feature type="domain" description="C2H2-type" evidence="13">
    <location>
        <begin position="1471"/>
        <end position="1498"/>
    </location>
</feature>
<keyword evidence="8" id="KW-0238">DNA-binding</keyword>
<accession>A0AAN9G135</accession>
<feature type="compositionally biased region" description="Basic residues" evidence="12">
    <location>
        <begin position="1118"/>
        <end position="1128"/>
    </location>
</feature>
<feature type="domain" description="C2H2-type" evidence="13">
    <location>
        <begin position="1443"/>
        <end position="1470"/>
    </location>
</feature>
<feature type="compositionally biased region" description="Low complexity" evidence="12">
    <location>
        <begin position="1203"/>
        <end position="1220"/>
    </location>
</feature>
<feature type="compositionally biased region" description="Polar residues" evidence="12">
    <location>
        <begin position="917"/>
        <end position="935"/>
    </location>
</feature>
<keyword evidence="9" id="KW-0804">Transcription</keyword>
<feature type="compositionally biased region" description="Basic and acidic residues" evidence="12">
    <location>
        <begin position="83"/>
        <end position="110"/>
    </location>
</feature>
<sequence>MSDVNESCSQKDTKEHINKVIPDFEQTEGNRDVNSSQNDSQIKQEIHDEDEEMSTQDHSSRNTWTGKTESCERGSPSALSRMSSDRQSQDEVVVRDGKHSLPGTPKDKQGGSRRKQKTPRQLQHQSNRHHHLLQDQDSIEPVHDHPVACDGSFADATSDAPSQTCLVESLPRKFVHILSRPDIRKASVNPTAQDSSADTSSLSKQTPLQPCPDPASGNKRAMPLYNDDSDVLILSPNTSIPRAQEQAKLRTALEQASPSGQCPAQHTILPLKLTLTEHQRFLITPEDLPKLYCQDPDGMTDEQKTKTAATETITPNDIRVSNAEEYRGSEISPPVVSSCKRMLTESERIVEKSPFLVDDHPLLQSRQRLLSLLERRVESTVSNRRSPSSCKLKAVHSNLEAATKNCPRLAKIENNGVTRDDASFSRWLQSLSRKQDDSPTGRKSPASPNETAVGMSQFYLQTSASCTPRNTSAHGCEDYLSSGTADSGKAANYKGMRKEEEVTLSPSIIHGSVRKTLALKDCKTKQGHKRQRKRKQLQAGLQENHHSPGCEQPLLTRTNDHAEEGPKQAQIGTEFIRQLLNNPPLQSASSASSDKKQRTDKVREAEHASEDTPKEGQTWSAGTQQSANVAHSSLKLFQQSSSPSTVPSIRIPYIPIPVYSPRFPGVIPAVTAGQPHFPSPLSVMASGCPGPHYIPIVPKIPMLVSAAHNAFLKQSGVRSSPWSTPASSSSAAGATSTTLTQALRSGYPTVRHALPRMSLPLGAGCGQVVHATVSQLGVVPNQLFQAGAGGIPVVFFLPSFSQDLTQAQPKVETMTTLTTTKTVPANATETVPAKAMDSVPSTVATSTIATSTIASVTDTKDEKAKIATAAFPQPTAASNLQDSNLVEDIQPGWYVATPPERETAIPQSVTEAEHVQDSVTRTQSQREGNVSSSQSKQERKASSLESPQTGNSITLQSQKKTKSSAPEFKGEGKSASPKFEQEGKSSSATSEREGKSSSSQSKQDRKRFSWNHPTSKKPRVEENPNSPVIQKSSRKRTASIRYDFQSDLDLSDVSEFADVTPMTSDDEWRPGKNDNVQALLSSDEDDGERPKILGDLDALYNSLRPRGTQTPSPEKTQSKRGKTKKKQKAVGIRTSGNSAVGLIPRDPSSKVKVKSATTSCGLQDQHHTASPSSTAEGSTDTERVRAPKVEHDEESCEEEEDSSITSTQDSATATATTTKRPGPRRRRAPYTKDELTCLICSKTFVNIYRLKRHVASHGNARPFKCEVCEKAFKQSGHRNEHRLTHNAAKRSFLCNVCGVVISSRSSFRYHILSHRQLGACGIDTASCEISCTDGRTLREDKSAPGNESVPVSFMEGVTVAAYDCPHCLDRFATAQSLNCHLETHQEVESRCHVQPFTCSECGRSFTYRHNLEKHRECHESSETRADNYRRKVKDAIDAGKPHYVCDSCGKVYLRKETLSKHIKTHLGLKPFACDVCEKTFTQKVHLTVHSRLHTGSRPFQCRSCRCCFLDSTALARHVERDVCKCDALGFRVGKRGRKPYHARLVDSRKAAAKKKKGVRRGRGRGRGRKIPK</sequence>
<dbReference type="PROSITE" id="PS00028">
    <property type="entry name" value="ZINC_FINGER_C2H2_1"/>
    <property type="match status" value="6"/>
</dbReference>
<feature type="region of interest" description="Disordered" evidence="12">
    <location>
        <begin position="583"/>
        <end position="626"/>
    </location>
</feature>
<feature type="compositionally biased region" description="Polar residues" evidence="12">
    <location>
        <begin position="615"/>
        <end position="626"/>
    </location>
</feature>
<dbReference type="GO" id="GO:0008270">
    <property type="term" value="F:zinc ion binding"/>
    <property type="evidence" value="ECO:0007669"/>
    <property type="project" value="UniProtKB-KW"/>
</dbReference>
<evidence type="ECO:0000313" key="14">
    <source>
        <dbReference type="EMBL" id="KAK7091024.1"/>
    </source>
</evidence>
<feature type="compositionally biased region" description="Basic and acidic residues" evidence="12">
    <location>
        <begin position="593"/>
        <end position="614"/>
    </location>
</feature>
<feature type="region of interest" description="Disordered" evidence="12">
    <location>
        <begin position="431"/>
        <end position="450"/>
    </location>
</feature>
<feature type="region of interest" description="Disordered" evidence="12">
    <location>
        <begin position="907"/>
        <end position="1044"/>
    </location>
</feature>
<dbReference type="FunFam" id="3.30.160.60:FF:000100">
    <property type="entry name" value="Zinc finger 45-like"/>
    <property type="match status" value="1"/>
</dbReference>
<feature type="compositionally biased region" description="Basic residues" evidence="12">
    <location>
        <begin position="1008"/>
        <end position="1017"/>
    </location>
</feature>
<comment type="subcellular location">
    <subcellularLocation>
        <location evidence="1">Nucleus</location>
    </subcellularLocation>
</comment>
<dbReference type="PROSITE" id="PS50157">
    <property type="entry name" value="ZINC_FINGER_C2H2_2"/>
    <property type="match status" value="6"/>
</dbReference>
<dbReference type="Proteomes" id="UP001374579">
    <property type="component" value="Unassembled WGS sequence"/>
</dbReference>
<feature type="region of interest" description="Disordered" evidence="12">
    <location>
        <begin position="1"/>
        <end position="134"/>
    </location>
</feature>
<feature type="domain" description="C2H2-type" evidence="13">
    <location>
        <begin position="1235"/>
        <end position="1262"/>
    </location>
</feature>
<dbReference type="GO" id="GO:0005634">
    <property type="term" value="C:nucleus"/>
    <property type="evidence" value="ECO:0007669"/>
    <property type="project" value="UniProtKB-SubCell"/>
</dbReference>
<comment type="similarity">
    <text evidence="2">Belongs to the krueppel C2H2-type zinc-finger protein family.</text>
</comment>
<feature type="compositionally biased region" description="Basic residues" evidence="12">
    <location>
        <begin position="525"/>
        <end position="536"/>
    </location>
</feature>
<evidence type="ECO:0000256" key="10">
    <source>
        <dbReference type="ARBA" id="ARBA00023242"/>
    </source>
</evidence>
<evidence type="ECO:0000256" key="3">
    <source>
        <dbReference type="ARBA" id="ARBA00022723"/>
    </source>
</evidence>
<feature type="compositionally biased region" description="Basic residues" evidence="12">
    <location>
        <begin position="1550"/>
        <end position="1572"/>
    </location>
</feature>
<keyword evidence="15" id="KW-1185">Reference proteome</keyword>
<reference evidence="14 15" key="1">
    <citation type="submission" date="2024-02" db="EMBL/GenBank/DDBJ databases">
        <title>Chromosome-scale genome assembly of the rough periwinkle Littorina saxatilis.</title>
        <authorList>
            <person name="De Jode A."/>
            <person name="Faria R."/>
            <person name="Formenti G."/>
            <person name="Sims Y."/>
            <person name="Smith T.P."/>
            <person name="Tracey A."/>
            <person name="Wood J.M.D."/>
            <person name="Zagrodzka Z.B."/>
            <person name="Johannesson K."/>
            <person name="Butlin R.K."/>
            <person name="Leder E.H."/>
        </authorList>
    </citation>
    <scope>NUCLEOTIDE SEQUENCE [LARGE SCALE GENOMIC DNA]</scope>
    <source>
        <strain evidence="14">Snail1</strain>
        <tissue evidence="14">Muscle</tissue>
    </source>
</reference>
<dbReference type="PANTHER" id="PTHR24379:SF121">
    <property type="entry name" value="C2H2-TYPE DOMAIN-CONTAINING PROTEIN"/>
    <property type="match status" value="1"/>
</dbReference>
<dbReference type="SUPFAM" id="SSF57667">
    <property type="entry name" value="beta-beta-alpha zinc fingers"/>
    <property type="match status" value="3"/>
</dbReference>
<feature type="region of interest" description="Disordered" evidence="12">
    <location>
        <begin position="1546"/>
        <end position="1572"/>
    </location>
</feature>
<feature type="domain" description="C2H2-type" evidence="13">
    <location>
        <begin position="1362"/>
        <end position="1389"/>
    </location>
</feature>
<evidence type="ECO:0000256" key="11">
    <source>
        <dbReference type="PROSITE-ProRule" id="PRU00042"/>
    </source>
</evidence>
<keyword evidence="5 11" id="KW-0863">Zinc-finger</keyword>
<dbReference type="Gene3D" id="3.30.160.60">
    <property type="entry name" value="Classic Zinc Finger"/>
    <property type="match status" value="7"/>
</dbReference>
<evidence type="ECO:0000256" key="4">
    <source>
        <dbReference type="ARBA" id="ARBA00022737"/>
    </source>
</evidence>
<dbReference type="FunFam" id="3.30.160.60:FF:000446">
    <property type="entry name" value="Zinc finger protein"/>
    <property type="match status" value="1"/>
</dbReference>
<dbReference type="GO" id="GO:0003677">
    <property type="term" value="F:DNA binding"/>
    <property type="evidence" value="ECO:0007669"/>
    <property type="project" value="UniProtKB-KW"/>
</dbReference>
<dbReference type="EMBL" id="JBAMIC010000024">
    <property type="protein sequence ID" value="KAK7091024.1"/>
    <property type="molecule type" value="Genomic_DNA"/>
</dbReference>
<evidence type="ECO:0000256" key="1">
    <source>
        <dbReference type="ARBA" id="ARBA00004123"/>
    </source>
</evidence>
<evidence type="ECO:0000259" key="13">
    <source>
        <dbReference type="PROSITE" id="PS50157"/>
    </source>
</evidence>
<feature type="compositionally biased region" description="Basic and acidic residues" evidence="12">
    <location>
        <begin position="9"/>
        <end position="18"/>
    </location>
</feature>
<evidence type="ECO:0000313" key="15">
    <source>
        <dbReference type="Proteomes" id="UP001374579"/>
    </source>
</evidence>
<feature type="region of interest" description="Disordered" evidence="12">
    <location>
        <begin position="1060"/>
        <end position="1228"/>
    </location>
</feature>
<evidence type="ECO:0000256" key="6">
    <source>
        <dbReference type="ARBA" id="ARBA00022833"/>
    </source>
</evidence>
<keyword evidence="10" id="KW-0539">Nucleus</keyword>
<feature type="region of interest" description="Disordered" evidence="12">
    <location>
        <begin position="185"/>
        <end position="224"/>
    </location>
</feature>
<keyword evidence="6" id="KW-0862">Zinc</keyword>
<gene>
    <name evidence="14" type="ORF">V1264_010742</name>
</gene>
<keyword evidence="3" id="KW-0479">Metal-binding</keyword>
<evidence type="ECO:0000256" key="5">
    <source>
        <dbReference type="ARBA" id="ARBA00022771"/>
    </source>
</evidence>
<organism evidence="14 15">
    <name type="scientific">Littorina saxatilis</name>
    <dbReference type="NCBI Taxonomy" id="31220"/>
    <lineage>
        <taxon>Eukaryota</taxon>
        <taxon>Metazoa</taxon>
        <taxon>Spiralia</taxon>
        <taxon>Lophotrochozoa</taxon>
        <taxon>Mollusca</taxon>
        <taxon>Gastropoda</taxon>
        <taxon>Caenogastropoda</taxon>
        <taxon>Littorinimorpha</taxon>
        <taxon>Littorinoidea</taxon>
        <taxon>Littorinidae</taxon>
        <taxon>Littorina</taxon>
    </lineage>
</organism>
<dbReference type="Pfam" id="PF00096">
    <property type="entry name" value="zf-C2H2"/>
    <property type="match status" value="3"/>
</dbReference>
<keyword evidence="4" id="KW-0677">Repeat</keyword>